<proteinExistence type="predicted"/>
<dbReference type="InterPro" id="IPR035979">
    <property type="entry name" value="RBD_domain_sf"/>
</dbReference>
<evidence type="ECO:0000313" key="1">
    <source>
        <dbReference type="EMBL" id="KAK8999089.1"/>
    </source>
</evidence>
<dbReference type="Proteomes" id="UP001396334">
    <property type="component" value="Unassembled WGS sequence"/>
</dbReference>
<sequence>MEAFEVYGKVLDVYVAYNNRRRLGMRSTFAFVRFSSQQEAVEVSKPRPKLKDGASDAHQFDLRKVVGAKVVKGCSYRDAVFACDEISKVQPSIRSLDELAGQRVVPIAVDDKEKSWMKQCLIGQIVPMYDADFVQQVLISEGFKVSVSTWSGFVVVIMFEEVEQVDIFWDLKDSFLRSWLVDIDHVENFMNARKLRVWL</sequence>
<accession>A0ABR2QEK0</accession>
<gene>
    <name evidence="1" type="ORF">V6N11_070267</name>
</gene>
<evidence type="ECO:0000313" key="2">
    <source>
        <dbReference type="Proteomes" id="UP001396334"/>
    </source>
</evidence>
<dbReference type="EMBL" id="JBBPBN010000040">
    <property type="protein sequence ID" value="KAK8999089.1"/>
    <property type="molecule type" value="Genomic_DNA"/>
</dbReference>
<comment type="caution">
    <text evidence="1">The sequence shown here is derived from an EMBL/GenBank/DDBJ whole genome shotgun (WGS) entry which is preliminary data.</text>
</comment>
<keyword evidence="2" id="KW-1185">Reference proteome</keyword>
<reference evidence="1 2" key="1">
    <citation type="journal article" date="2024" name="G3 (Bethesda)">
        <title>Genome assembly of Hibiscus sabdariffa L. provides insights into metabolisms of medicinal natural products.</title>
        <authorList>
            <person name="Kim T."/>
        </authorList>
    </citation>
    <scope>NUCLEOTIDE SEQUENCE [LARGE SCALE GENOMIC DNA]</scope>
    <source>
        <strain evidence="1">TK-2024</strain>
        <tissue evidence="1">Old leaves</tissue>
    </source>
</reference>
<evidence type="ECO:0008006" key="3">
    <source>
        <dbReference type="Google" id="ProtNLM"/>
    </source>
</evidence>
<organism evidence="1 2">
    <name type="scientific">Hibiscus sabdariffa</name>
    <name type="common">roselle</name>
    <dbReference type="NCBI Taxonomy" id="183260"/>
    <lineage>
        <taxon>Eukaryota</taxon>
        <taxon>Viridiplantae</taxon>
        <taxon>Streptophyta</taxon>
        <taxon>Embryophyta</taxon>
        <taxon>Tracheophyta</taxon>
        <taxon>Spermatophyta</taxon>
        <taxon>Magnoliopsida</taxon>
        <taxon>eudicotyledons</taxon>
        <taxon>Gunneridae</taxon>
        <taxon>Pentapetalae</taxon>
        <taxon>rosids</taxon>
        <taxon>malvids</taxon>
        <taxon>Malvales</taxon>
        <taxon>Malvaceae</taxon>
        <taxon>Malvoideae</taxon>
        <taxon>Hibiscus</taxon>
    </lineage>
</organism>
<dbReference type="SUPFAM" id="SSF54928">
    <property type="entry name" value="RNA-binding domain, RBD"/>
    <property type="match status" value="1"/>
</dbReference>
<protein>
    <recommendedName>
        <fullName evidence="3">RRM domain-containing protein</fullName>
    </recommendedName>
</protein>
<name>A0ABR2QEK0_9ROSI</name>